<protein>
    <submittedName>
        <fullName evidence="2">Uncharacterized protein</fullName>
    </submittedName>
</protein>
<gene>
    <name evidence="2" type="ORF">ACFSQS_11000</name>
</gene>
<comment type="caution">
    <text evidence="2">The sequence shown here is derived from an EMBL/GenBank/DDBJ whole genome shotgun (WGS) entry which is preliminary data.</text>
</comment>
<feature type="transmembrane region" description="Helical" evidence="1">
    <location>
        <begin position="6"/>
        <end position="24"/>
    </location>
</feature>
<dbReference type="RefSeq" id="WP_388018488.1">
    <property type="nucleotide sequence ID" value="NZ_JBHUDT010000004.1"/>
</dbReference>
<proteinExistence type="predicted"/>
<evidence type="ECO:0000313" key="2">
    <source>
        <dbReference type="EMBL" id="MFD2535629.1"/>
    </source>
</evidence>
<name>A0ABW5JTG8_9FLAO</name>
<reference evidence="3" key="1">
    <citation type="journal article" date="2019" name="Int. J. Syst. Evol. Microbiol.">
        <title>The Global Catalogue of Microorganisms (GCM) 10K type strain sequencing project: providing services to taxonomists for standard genome sequencing and annotation.</title>
        <authorList>
            <consortium name="The Broad Institute Genomics Platform"/>
            <consortium name="The Broad Institute Genome Sequencing Center for Infectious Disease"/>
            <person name="Wu L."/>
            <person name="Ma J."/>
        </authorList>
    </citation>
    <scope>NUCLEOTIDE SEQUENCE [LARGE SCALE GENOMIC DNA]</scope>
    <source>
        <strain evidence="3">KCTC 42903</strain>
    </source>
</reference>
<accession>A0ABW5JTG8</accession>
<keyword evidence="3" id="KW-1185">Reference proteome</keyword>
<keyword evidence="1" id="KW-1133">Transmembrane helix</keyword>
<dbReference type="Proteomes" id="UP001597441">
    <property type="component" value="Unassembled WGS sequence"/>
</dbReference>
<keyword evidence="1" id="KW-0472">Membrane</keyword>
<evidence type="ECO:0000256" key="1">
    <source>
        <dbReference type="SAM" id="Phobius"/>
    </source>
</evidence>
<keyword evidence="1" id="KW-0812">Transmembrane</keyword>
<dbReference type="EMBL" id="JBHULK010000004">
    <property type="protein sequence ID" value="MFD2535629.1"/>
    <property type="molecule type" value="Genomic_DNA"/>
</dbReference>
<sequence>MQILIKIWLTILILGMVYCFYMFYKSTLESKKLYQHAIRFKKVYSYRTNLINRIGVDVYKKIASYDEMMTSNKPLEDKYWVNTENPKDDNLLIENCITENTVSTENTFRNDCFFYQFGASHNHVQDAHFRNSETYKEGAVPLTPHISSKTIAPTTDANGNLQIEFQVEAQDN</sequence>
<organism evidence="2 3">
    <name type="scientific">Gelatiniphilus marinus</name>
    <dbReference type="NCBI Taxonomy" id="1759464"/>
    <lineage>
        <taxon>Bacteria</taxon>
        <taxon>Pseudomonadati</taxon>
        <taxon>Bacteroidota</taxon>
        <taxon>Flavobacteriia</taxon>
        <taxon>Flavobacteriales</taxon>
        <taxon>Flavobacteriaceae</taxon>
        <taxon>Gelatiniphilus</taxon>
    </lineage>
</organism>
<evidence type="ECO:0000313" key="3">
    <source>
        <dbReference type="Proteomes" id="UP001597441"/>
    </source>
</evidence>